<reference evidence="1" key="1">
    <citation type="journal article" date="2019" name="Toxins">
        <title>Detection of Abrin-Like and Prepropulchellin-Like Toxin Genes and Transcripts Using Whole Genome Sequencing and Full-Length Transcript Sequencing of Abrus precatorius.</title>
        <authorList>
            <person name="Hovde B.T."/>
            <person name="Daligault H.E."/>
            <person name="Hanschen E.R."/>
            <person name="Kunde Y.A."/>
            <person name="Johnson M.B."/>
            <person name="Starkenburg S.R."/>
            <person name="Johnson S.L."/>
        </authorList>
    </citation>
    <scope>NUCLEOTIDE SEQUENCE [LARGE SCALE GENOMIC DNA]</scope>
</reference>
<reference evidence="2" key="2">
    <citation type="submission" date="2025-08" db="UniProtKB">
        <authorList>
            <consortium name="RefSeq"/>
        </authorList>
    </citation>
    <scope>IDENTIFICATION</scope>
    <source>
        <tissue evidence="2">Young leaves</tissue>
    </source>
</reference>
<proteinExistence type="predicted"/>
<dbReference type="PANTHER" id="PTHR37217">
    <property type="entry name" value="EXPRESSED PROTEIN"/>
    <property type="match status" value="1"/>
</dbReference>
<dbReference type="RefSeq" id="XP_027352153.1">
    <property type="nucleotide sequence ID" value="XM_027496352.1"/>
</dbReference>
<dbReference type="Proteomes" id="UP000694853">
    <property type="component" value="Unplaced"/>
</dbReference>
<protein>
    <submittedName>
        <fullName evidence="2">Uncharacterized protein LOC113862997</fullName>
    </submittedName>
</protein>
<sequence length="270" mass="29602">MNSLSLGSFVLISPPVCKFNPLLQTKHQPFSHTLCGNGLNLSPISLTSKPTLLRATDSNTDAPVSIPEGAASFVPIAEIIEKDWSLLDSGEPGPEEEFKRSIERIISSGKVEESSSVLVSTGSEEFVDFLMGSTPCKSLFVVHDSLLILACVKEKYDKVKCWQGEILYVPEKWAPFDVVFLYFLPALPFKLDDILVSLAKKCSAGGRVIISHTQGRQVLEQQRQQYPEVVVSDLPDETSLQRVAAAYSFEVAEFVDEPGLYLAALIYSGA</sequence>
<keyword evidence="1" id="KW-1185">Reference proteome</keyword>
<accession>A0A8B8LA39</accession>
<dbReference type="PANTHER" id="PTHR37217:SF1">
    <property type="entry name" value="EXPRESSED PROTEIN"/>
    <property type="match status" value="1"/>
</dbReference>
<evidence type="ECO:0000313" key="1">
    <source>
        <dbReference type="Proteomes" id="UP000694853"/>
    </source>
</evidence>
<evidence type="ECO:0000313" key="2">
    <source>
        <dbReference type="RefSeq" id="XP_027352153.1"/>
    </source>
</evidence>
<dbReference type="OrthoDB" id="276388at2759"/>
<dbReference type="GeneID" id="113862997"/>
<dbReference type="AlphaFoldDB" id="A0A8B8LA39"/>
<organism evidence="1 2">
    <name type="scientific">Abrus precatorius</name>
    <name type="common">Indian licorice</name>
    <name type="synonym">Glycine abrus</name>
    <dbReference type="NCBI Taxonomy" id="3816"/>
    <lineage>
        <taxon>Eukaryota</taxon>
        <taxon>Viridiplantae</taxon>
        <taxon>Streptophyta</taxon>
        <taxon>Embryophyta</taxon>
        <taxon>Tracheophyta</taxon>
        <taxon>Spermatophyta</taxon>
        <taxon>Magnoliopsida</taxon>
        <taxon>eudicotyledons</taxon>
        <taxon>Gunneridae</taxon>
        <taxon>Pentapetalae</taxon>
        <taxon>rosids</taxon>
        <taxon>fabids</taxon>
        <taxon>Fabales</taxon>
        <taxon>Fabaceae</taxon>
        <taxon>Papilionoideae</taxon>
        <taxon>50 kb inversion clade</taxon>
        <taxon>NPAAA clade</taxon>
        <taxon>indigoferoid/millettioid clade</taxon>
        <taxon>Abreae</taxon>
        <taxon>Abrus</taxon>
    </lineage>
</organism>
<gene>
    <name evidence="2" type="primary">LOC113862997</name>
</gene>
<dbReference type="KEGG" id="aprc:113862997"/>
<name>A0A8B8LA39_ABRPR</name>
<dbReference type="GO" id="GO:0009507">
    <property type="term" value="C:chloroplast"/>
    <property type="evidence" value="ECO:0007669"/>
    <property type="project" value="TreeGrafter"/>
</dbReference>